<organism evidence="2 3">
    <name type="scientific">Venturia nashicola</name>
    <dbReference type="NCBI Taxonomy" id="86259"/>
    <lineage>
        <taxon>Eukaryota</taxon>
        <taxon>Fungi</taxon>
        <taxon>Dikarya</taxon>
        <taxon>Ascomycota</taxon>
        <taxon>Pezizomycotina</taxon>
        <taxon>Dothideomycetes</taxon>
        <taxon>Pleosporomycetidae</taxon>
        <taxon>Venturiales</taxon>
        <taxon>Venturiaceae</taxon>
        <taxon>Venturia</taxon>
    </lineage>
</organism>
<reference evidence="2 3" key="1">
    <citation type="submission" date="2019-04" db="EMBL/GenBank/DDBJ databases">
        <title>High contiguity whole genome sequence and gene annotation resource for two Venturia nashicola isolates.</title>
        <authorList>
            <person name="Prokchorchik M."/>
            <person name="Won K."/>
            <person name="Lee Y."/>
            <person name="Choi E.D."/>
            <person name="Segonzac C."/>
            <person name="Sohn K.H."/>
        </authorList>
    </citation>
    <scope>NUCLEOTIDE SEQUENCE [LARGE SCALE GENOMIC DNA]</scope>
    <source>
        <strain evidence="2 3">PRI2</strain>
    </source>
</reference>
<feature type="region of interest" description="Disordered" evidence="1">
    <location>
        <begin position="1"/>
        <end position="48"/>
    </location>
</feature>
<comment type="caution">
    <text evidence="2">The sequence shown here is derived from an EMBL/GenBank/DDBJ whole genome shotgun (WGS) entry which is preliminary data.</text>
</comment>
<dbReference type="AlphaFoldDB" id="A0A4Z1PV92"/>
<evidence type="ECO:0000256" key="1">
    <source>
        <dbReference type="SAM" id="MobiDB-lite"/>
    </source>
</evidence>
<gene>
    <name evidence="2" type="ORF">E6O75_ATG01412</name>
</gene>
<evidence type="ECO:0000313" key="2">
    <source>
        <dbReference type="EMBL" id="TID26919.1"/>
    </source>
</evidence>
<feature type="compositionally biased region" description="Basic and acidic residues" evidence="1">
    <location>
        <begin position="1"/>
        <end position="10"/>
    </location>
</feature>
<proteinExistence type="predicted"/>
<name>A0A4Z1PV92_9PEZI</name>
<accession>A0A4Z1PV92</accession>
<evidence type="ECO:0000313" key="3">
    <source>
        <dbReference type="Proteomes" id="UP000298493"/>
    </source>
</evidence>
<feature type="compositionally biased region" description="Polar residues" evidence="1">
    <location>
        <begin position="14"/>
        <end position="23"/>
    </location>
</feature>
<sequence>MAAEQDRYEGKFGLNNSTIQSAKQKAHDFASNLPRGSGAEQDRHSSHFSYPSSAWLGSDAKAKFANLASTPGVGAEQDRYDSHFGLDAGQVKSFKKAVFQSLSSAEQDRYAGWFGLGYDGRTRLGRWRSMRGVGAEQERYGRAFEGVGREAGDKIREGVEEVRRRF</sequence>
<dbReference type="EMBL" id="SNSC02000002">
    <property type="protein sequence ID" value="TID26919.1"/>
    <property type="molecule type" value="Genomic_DNA"/>
</dbReference>
<protein>
    <submittedName>
        <fullName evidence="2">Uncharacterized protein</fullName>
    </submittedName>
</protein>
<keyword evidence="3" id="KW-1185">Reference proteome</keyword>
<dbReference type="Proteomes" id="UP000298493">
    <property type="component" value="Unassembled WGS sequence"/>
</dbReference>